<organism evidence="2 3">
    <name type="scientific">Volvox africanus</name>
    <dbReference type="NCBI Taxonomy" id="51714"/>
    <lineage>
        <taxon>Eukaryota</taxon>
        <taxon>Viridiplantae</taxon>
        <taxon>Chlorophyta</taxon>
        <taxon>core chlorophytes</taxon>
        <taxon>Chlorophyceae</taxon>
        <taxon>CS clade</taxon>
        <taxon>Chlamydomonadales</taxon>
        <taxon>Volvocaceae</taxon>
        <taxon>Volvox</taxon>
    </lineage>
</organism>
<name>A0A8J4BE27_9CHLO</name>
<proteinExistence type="predicted"/>
<protein>
    <submittedName>
        <fullName evidence="2">Uncharacterized protein</fullName>
    </submittedName>
</protein>
<dbReference type="EMBL" id="BNCO01000025">
    <property type="protein sequence ID" value="GIL56771.1"/>
    <property type="molecule type" value="Genomic_DNA"/>
</dbReference>
<feature type="region of interest" description="Disordered" evidence="1">
    <location>
        <begin position="111"/>
        <end position="133"/>
    </location>
</feature>
<sequence length="133" mass="14905">PMLQPQHLERVRHNQALHFVVRVRDTLKCLEALQGSRTSGSLVWDHAAHSPPEDAGRRTEVEWATGWVGVHPLAQEPVILHLLPHKAARDSNLLGPDHDNLLPTQNLLGHHRGQAAQHVGPPVDDHRLRHRSS</sequence>
<comment type="caution">
    <text evidence="2">The sequence shown here is derived from an EMBL/GenBank/DDBJ whole genome shotgun (WGS) entry which is preliminary data.</text>
</comment>
<dbReference type="Proteomes" id="UP000747399">
    <property type="component" value="Unassembled WGS sequence"/>
</dbReference>
<feature type="non-terminal residue" evidence="2">
    <location>
        <position position="1"/>
    </location>
</feature>
<evidence type="ECO:0000256" key="1">
    <source>
        <dbReference type="SAM" id="MobiDB-lite"/>
    </source>
</evidence>
<dbReference type="AlphaFoldDB" id="A0A8J4BE27"/>
<evidence type="ECO:0000313" key="2">
    <source>
        <dbReference type="EMBL" id="GIL56771.1"/>
    </source>
</evidence>
<reference evidence="2" key="1">
    <citation type="journal article" date="2021" name="Proc. Natl. Acad. Sci. U.S.A.">
        <title>Three genomes in the algal genus Volvox reveal the fate of a haploid sex-determining region after a transition to homothallism.</title>
        <authorList>
            <person name="Yamamoto K."/>
            <person name="Hamaji T."/>
            <person name="Kawai-Toyooka H."/>
            <person name="Matsuzaki R."/>
            <person name="Takahashi F."/>
            <person name="Nishimura Y."/>
            <person name="Kawachi M."/>
            <person name="Noguchi H."/>
            <person name="Minakuchi Y."/>
            <person name="Umen J.G."/>
            <person name="Toyoda A."/>
            <person name="Nozaki H."/>
        </authorList>
    </citation>
    <scope>NUCLEOTIDE SEQUENCE</scope>
    <source>
        <strain evidence="2">NIES-3780</strain>
    </source>
</reference>
<feature type="non-terminal residue" evidence="2">
    <location>
        <position position="133"/>
    </location>
</feature>
<gene>
    <name evidence="2" type="ORF">Vafri_12082</name>
</gene>
<accession>A0A8J4BE27</accession>
<keyword evidence="3" id="KW-1185">Reference proteome</keyword>
<evidence type="ECO:0000313" key="3">
    <source>
        <dbReference type="Proteomes" id="UP000747399"/>
    </source>
</evidence>